<proteinExistence type="predicted"/>
<dbReference type="EMBL" id="MT141471">
    <property type="protein sequence ID" value="QJA62455.1"/>
    <property type="molecule type" value="Genomic_DNA"/>
</dbReference>
<sequence length="84" mass="8997">MIWACWCGSLGAKSGSGEANKPMARPSLYECYSGLTDYPQEKKLVQSQPVVTDSGGIDTCPMPLEPINGMYVTASRPRKIGGDV</sequence>
<dbReference type="AlphaFoldDB" id="A0A6M3IZJ3"/>
<organism evidence="1">
    <name type="scientific">viral metagenome</name>
    <dbReference type="NCBI Taxonomy" id="1070528"/>
    <lineage>
        <taxon>unclassified sequences</taxon>
        <taxon>metagenomes</taxon>
        <taxon>organismal metagenomes</taxon>
    </lineage>
</organism>
<gene>
    <name evidence="1" type="ORF">MM415B00781_0032</name>
</gene>
<protein>
    <submittedName>
        <fullName evidence="1">Uncharacterized protein</fullName>
    </submittedName>
</protein>
<evidence type="ECO:0000313" key="1">
    <source>
        <dbReference type="EMBL" id="QJA62455.1"/>
    </source>
</evidence>
<accession>A0A6M3IZJ3</accession>
<reference evidence="1" key="1">
    <citation type="submission" date="2020-03" db="EMBL/GenBank/DDBJ databases">
        <title>The deep terrestrial virosphere.</title>
        <authorList>
            <person name="Holmfeldt K."/>
            <person name="Nilsson E."/>
            <person name="Simone D."/>
            <person name="Lopez-Fernandez M."/>
            <person name="Wu X."/>
            <person name="de Brujin I."/>
            <person name="Lundin D."/>
            <person name="Andersson A."/>
            <person name="Bertilsson S."/>
            <person name="Dopson M."/>
        </authorList>
    </citation>
    <scope>NUCLEOTIDE SEQUENCE</scope>
    <source>
        <strain evidence="1">MM415B00781</strain>
    </source>
</reference>
<name>A0A6M3IZJ3_9ZZZZ</name>